<evidence type="ECO:0000256" key="3">
    <source>
        <dbReference type="ARBA" id="ARBA00023004"/>
    </source>
</evidence>
<accession>A0ABQ5W205</accession>
<dbReference type="InterPro" id="IPR009056">
    <property type="entry name" value="Cyt_c-like_dom"/>
</dbReference>
<dbReference type="PANTHER" id="PTHR35008">
    <property type="entry name" value="BLL4482 PROTEIN-RELATED"/>
    <property type="match status" value="1"/>
</dbReference>
<keyword evidence="8" id="KW-1185">Reference proteome</keyword>
<sequence>MHRNAFRLACAAALATLSAFATQADEAQVARGKYLVNLGGCHDCHTPGYFLGQPDMSRYLGGSDVGFEIPGLGMFLGPNLTPDEATGLGGWSDEEVATALTTGKRPDDRVLAPIMPYHAYSQLTDEDVQAIVEFLRSIPAVSHEVPGPFGPGETVPTFIMRTLPPGETAARAPR</sequence>
<dbReference type="Gene3D" id="1.10.760.10">
    <property type="entry name" value="Cytochrome c-like domain"/>
    <property type="match status" value="1"/>
</dbReference>
<evidence type="ECO:0000256" key="4">
    <source>
        <dbReference type="PROSITE-ProRule" id="PRU00433"/>
    </source>
</evidence>
<dbReference type="PANTHER" id="PTHR35008:SF4">
    <property type="entry name" value="BLL4482 PROTEIN"/>
    <property type="match status" value="1"/>
</dbReference>
<evidence type="ECO:0000313" key="8">
    <source>
        <dbReference type="Proteomes" id="UP001156691"/>
    </source>
</evidence>
<keyword evidence="3 4" id="KW-0408">Iron</keyword>
<protein>
    <submittedName>
        <fullName evidence="7">Cytochrome c</fullName>
    </submittedName>
</protein>
<dbReference type="PROSITE" id="PS51007">
    <property type="entry name" value="CYTC"/>
    <property type="match status" value="1"/>
</dbReference>
<evidence type="ECO:0000256" key="2">
    <source>
        <dbReference type="ARBA" id="ARBA00022723"/>
    </source>
</evidence>
<reference evidence="8" key="1">
    <citation type="journal article" date="2019" name="Int. J. Syst. Evol. Microbiol.">
        <title>The Global Catalogue of Microorganisms (GCM) 10K type strain sequencing project: providing services to taxonomists for standard genome sequencing and annotation.</title>
        <authorList>
            <consortium name="The Broad Institute Genomics Platform"/>
            <consortium name="The Broad Institute Genome Sequencing Center for Infectious Disease"/>
            <person name="Wu L."/>
            <person name="Ma J."/>
        </authorList>
    </citation>
    <scope>NUCLEOTIDE SEQUENCE [LARGE SCALE GENOMIC DNA]</scope>
    <source>
        <strain evidence="8">NBRC 112416</strain>
    </source>
</reference>
<keyword evidence="5" id="KW-0732">Signal</keyword>
<dbReference type="InterPro" id="IPR036909">
    <property type="entry name" value="Cyt_c-like_dom_sf"/>
</dbReference>
<proteinExistence type="predicted"/>
<evidence type="ECO:0000256" key="1">
    <source>
        <dbReference type="ARBA" id="ARBA00022617"/>
    </source>
</evidence>
<dbReference type="EMBL" id="BSNS01000007">
    <property type="protein sequence ID" value="GLQ53849.1"/>
    <property type="molecule type" value="Genomic_DNA"/>
</dbReference>
<organism evidence="7 8">
    <name type="scientific">Devosia nitrariae</name>
    <dbReference type="NCBI Taxonomy" id="2071872"/>
    <lineage>
        <taxon>Bacteria</taxon>
        <taxon>Pseudomonadati</taxon>
        <taxon>Pseudomonadota</taxon>
        <taxon>Alphaproteobacteria</taxon>
        <taxon>Hyphomicrobiales</taxon>
        <taxon>Devosiaceae</taxon>
        <taxon>Devosia</taxon>
    </lineage>
</organism>
<evidence type="ECO:0000259" key="6">
    <source>
        <dbReference type="PROSITE" id="PS51007"/>
    </source>
</evidence>
<dbReference type="Pfam" id="PF00034">
    <property type="entry name" value="Cytochrom_C"/>
    <property type="match status" value="1"/>
</dbReference>
<dbReference type="Proteomes" id="UP001156691">
    <property type="component" value="Unassembled WGS sequence"/>
</dbReference>
<feature type="signal peptide" evidence="5">
    <location>
        <begin position="1"/>
        <end position="21"/>
    </location>
</feature>
<dbReference type="InterPro" id="IPR051459">
    <property type="entry name" value="Cytochrome_c-type_DH"/>
</dbReference>
<keyword evidence="1 4" id="KW-0349">Heme</keyword>
<dbReference type="RefSeq" id="WP_284339300.1">
    <property type="nucleotide sequence ID" value="NZ_BSNS01000007.1"/>
</dbReference>
<gene>
    <name evidence="7" type="ORF">GCM10010862_11080</name>
</gene>
<dbReference type="SUPFAM" id="SSF46626">
    <property type="entry name" value="Cytochrome c"/>
    <property type="match status" value="1"/>
</dbReference>
<evidence type="ECO:0000256" key="5">
    <source>
        <dbReference type="SAM" id="SignalP"/>
    </source>
</evidence>
<comment type="caution">
    <text evidence="7">The sequence shown here is derived from an EMBL/GenBank/DDBJ whole genome shotgun (WGS) entry which is preliminary data.</text>
</comment>
<keyword evidence="2 4" id="KW-0479">Metal-binding</keyword>
<feature type="domain" description="Cytochrome c" evidence="6">
    <location>
        <begin position="27"/>
        <end position="139"/>
    </location>
</feature>
<name>A0ABQ5W205_9HYPH</name>
<feature type="chain" id="PRO_5045951521" evidence="5">
    <location>
        <begin position="22"/>
        <end position="174"/>
    </location>
</feature>
<evidence type="ECO:0000313" key="7">
    <source>
        <dbReference type="EMBL" id="GLQ53849.1"/>
    </source>
</evidence>